<dbReference type="STRING" id="391625.PPSIR1_19299"/>
<organism evidence="8 9">
    <name type="scientific">Plesiocystis pacifica SIR-1</name>
    <dbReference type="NCBI Taxonomy" id="391625"/>
    <lineage>
        <taxon>Bacteria</taxon>
        <taxon>Pseudomonadati</taxon>
        <taxon>Myxococcota</taxon>
        <taxon>Polyangia</taxon>
        <taxon>Nannocystales</taxon>
        <taxon>Nannocystaceae</taxon>
        <taxon>Plesiocystis</taxon>
    </lineage>
</organism>
<evidence type="ECO:0000313" key="9">
    <source>
        <dbReference type="Proteomes" id="UP000005801"/>
    </source>
</evidence>
<dbReference type="InterPro" id="IPR043504">
    <property type="entry name" value="Peptidase_S1_PA_chymotrypsin"/>
</dbReference>
<proteinExistence type="inferred from homology"/>
<evidence type="ECO:0000256" key="3">
    <source>
        <dbReference type="ARBA" id="ARBA00022729"/>
    </source>
</evidence>
<evidence type="ECO:0000256" key="4">
    <source>
        <dbReference type="ARBA" id="ARBA00022801"/>
    </source>
</evidence>
<dbReference type="InterPro" id="IPR008256">
    <property type="entry name" value="Peptidase_S1B"/>
</dbReference>
<keyword evidence="9" id="KW-1185">Reference proteome</keyword>
<dbReference type="PANTHER" id="PTHR15462:SF8">
    <property type="entry name" value="SERINE PROTEASE"/>
    <property type="match status" value="1"/>
</dbReference>
<feature type="compositionally biased region" description="Acidic residues" evidence="7">
    <location>
        <begin position="20"/>
        <end position="32"/>
    </location>
</feature>
<dbReference type="RefSeq" id="WP_006972870.1">
    <property type="nucleotide sequence ID" value="NZ_ABCS01000037.1"/>
</dbReference>
<feature type="compositionally biased region" description="Basic and acidic residues" evidence="7">
    <location>
        <begin position="1"/>
        <end position="10"/>
    </location>
</feature>
<sequence>MTRPHPDDPHAPVSNAMIELDGDDADEGEGGDDPQGSPFAPGTLAALGLETLPGWTMARLLSADPDRLRAESHEVEGDVWRPRAIDSLLAPADGYAQESVIGKDERVRLHQTHRYPWRAICELRIHAKTGEVFAGTGWFAGPHTVITAGHCVHLERMGGWAASVELVPGRDGDDRPYSSIRATQLRSVRGWTVDAHSRHDYGAILLPKGQGLPEVGSFATGVYSDACLRGAYLNLAGYPADKPLGTAWWMARRAKTVDADQLHYDIDTAIGQSGAPVWMLDHRCRRRVVGIHTSGSSLGNSATRITAQVLANIRRWVAEGNAG</sequence>
<dbReference type="GO" id="GO:0006508">
    <property type="term" value="P:proteolysis"/>
    <property type="evidence" value="ECO:0007669"/>
    <property type="project" value="UniProtKB-KW"/>
</dbReference>
<evidence type="ECO:0000313" key="8">
    <source>
        <dbReference type="EMBL" id="EDM77987.1"/>
    </source>
</evidence>
<dbReference type="PROSITE" id="PS00134">
    <property type="entry name" value="TRYPSIN_HIS"/>
    <property type="match status" value="1"/>
</dbReference>
<comment type="similarity">
    <text evidence="1 6">Belongs to the peptidase S1B family.</text>
</comment>
<evidence type="ECO:0000256" key="2">
    <source>
        <dbReference type="ARBA" id="ARBA00022670"/>
    </source>
</evidence>
<protein>
    <recommendedName>
        <fullName evidence="6">Serine protease</fullName>
        <ecNumber evidence="6">3.4.21.-</ecNumber>
    </recommendedName>
</protein>
<dbReference type="PRINTS" id="PR00839">
    <property type="entry name" value="V8PROTEASE"/>
</dbReference>
<dbReference type="Gene3D" id="2.40.10.10">
    <property type="entry name" value="Trypsin-like serine proteases"/>
    <property type="match status" value="2"/>
</dbReference>
<dbReference type="GO" id="GO:0004252">
    <property type="term" value="F:serine-type endopeptidase activity"/>
    <property type="evidence" value="ECO:0007669"/>
    <property type="project" value="InterPro"/>
</dbReference>
<evidence type="ECO:0000256" key="6">
    <source>
        <dbReference type="RuleBase" id="RU004296"/>
    </source>
</evidence>
<dbReference type="InterPro" id="IPR018114">
    <property type="entry name" value="TRYPSIN_HIS"/>
</dbReference>
<dbReference type="PANTHER" id="PTHR15462">
    <property type="entry name" value="SERINE PROTEASE"/>
    <property type="match status" value="1"/>
</dbReference>
<dbReference type="InterPro" id="IPR050966">
    <property type="entry name" value="Glutamyl_endopeptidase"/>
</dbReference>
<dbReference type="SUPFAM" id="SSF50494">
    <property type="entry name" value="Trypsin-like serine proteases"/>
    <property type="match status" value="1"/>
</dbReference>
<name>A6G825_9BACT</name>
<dbReference type="AlphaFoldDB" id="A6G825"/>
<reference evidence="8 9" key="1">
    <citation type="submission" date="2007-06" db="EMBL/GenBank/DDBJ databases">
        <authorList>
            <person name="Shimkets L."/>
            <person name="Ferriera S."/>
            <person name="Johnson J."/>
            <person name="Kravitz S."/>
            <person name="Beeson K."/>
            <person name="Sutton G."/>
            <person name="Rogers Y.-H."/>
            <person name="Friedman R."/>
            <person name="Frazier M."/>
            <person name="Venter J.C."/>
        </authorList>
    </citation>
    <scope>NUCLEOTIDE SEQUENCE [LARGE SCALE GENOMIC DNA]</scope>
    <source>
        <strain evidence="8 9">SIR-1</strain>
    </source>
</reference>
<dbReference type="Proteomes" id="UP000005801">
    <property type="component" value="Unassembled WGS sequence"/>
</dbReference>
<evidence type="ECO:0000256" key="7">
    <source>
        <dbReference type="SAM" id="MobiDB-lite"/>
    </source>
</evidence>
<dbReference type="EC" id="3.4.21.-" evidence="6"/>
<dbReference type="OrthoDB" id="8828485at2"/>
<feature type="region of interest" description="Disordered" evidence="7">
    <location>
        <begin position="1"/>
        <end position="42"/>
    </location>
</feature>
<keyword evidence="8" id="KW-0482">Metalloprotease</keyword>
<dbReference type="InterPro" id="IPR009003">
    <property type="entry name" value="Peptidase_S1_PA"/>
</dbReference>
<accession>A6G825</accession>
<keyword evidence="2 6" id="KW-0645">Protease</keyword>
<keyword evidence="5 6" id="KW-0720">Serine protease</keyword>
<evidence type="ECO:0000256" key="5">
    <source>
        <dbReference type="ARBA" id="ARBA00022825"/>
    </source>
</evidence>
<dbReference type="GO" id="GO:0008237">
    <property type="term" value="F:metallopeptidase activity"/>
    <property type="evidence" value="ECO:0007669"/>
    <property type="project" value="UniProtKB-KW"/>
</dbReference>
<evidence type="ECO:0000256" key="1">
    <source>
        <dbReference type="ARBA" id="ARBA00008764"/>
    </source>
</evidence>
<dbReference type="eggNOG" id="COG3591">
    <property type="taxonomic scope" value="Bacteria"/>
</dbReference>
<gene>
    <name evidence="8" type="ORF">PPSIR1_19299</name>
</gene>
<dbReference type="EMBL" id="ABCS01000037">
    <property type="protein sequence ID" value="EDM77987.1"/>
    <property type="molecule type" value="Genomic_DNA"/>
</dbReference>
<comment type="caution">
    <text evidence="8">The sequence shown here is derived from an EMBL/GenBank/DDBJ whole genome shotgun (WGS) entry which is preliminary data.</text>
</comment>
<keyword evidence="4 6" id="KW-0378">Hydrolase</keyword>
<keyword evidence="3" id="KW-0732">Signal</keyword>